<evidence type="ECO:0000313" key="2">
    <source>
        <dbReference type="Proteomes" id="UP000049979"/>
    </source>
</evidence>
<name>A0A0M6WSC8_9FIRM</name>
<dbReference type="Proteomes" id="UP000049979">
    <property type="component" value="Unassembled WGS sequence"/>
</dbReference>
<dbReference type="AlphaFoldDB" id="A0A0M6WSC8"/>
<organism evidence="1 2">
    <name type="scientific">Roseburia faecis</name>
    <dbReference type="NCBI Taxonomy" id="301302"/>
    <lineage>
        <taxon>Bacteria</taxon>
        <taxon>Bacillati</taxon>
        <taxon>Bacillota</taxon>
        <taxon>Clostridia</taxon>
        <taxon>Lachnospirales</taxon>
        <taxon>Lachnospiraceae</taxon>
        <taxon>Roseburia</taxon>
    </lineage>
</organism>
<proteinExistence type="predicted"/>
<evidence type="ECO:0000313" key="1">
    <source>
        <dbReference type="EMBL" id="CRL40612.1"/>
    </source>
</evidence>
<reference evidence="2" key="1">
    <citation type="submission" date="2015-05" db="EMBL/GenBank/DDBJ databases">
        <authorList>
            <consortium name="Pathogen Informatics"/>
        </authorList>
    </citation>
    <scope>NUCLEOTIDE SEQUENCE [LARGE SCALE GENOMIC DNA]</scope>
    <source>
        <strain evidence="2">M72</strain>
    </source>
</reference>
<sequence length="257" mass="30676">MTSLKYELRGFDGIILDEDMWMVLESQYISRIRLTNDFKILEIILKENILYRNNQEPIEKAVTEIFVNILLKIKGHFQCPELVLTDIMGEDNGRSENRIFIANPPSPARLMLKTRDVYKNIVEDNFTKNAEVEWQIIYAMLHNENKVVSFMSLYDYLMEMLWQIHHPSDERAKQYHVISYLEEHKEQYGDDLIFFKVNKNNKEKTVDILTYRRNEIGHARMKNDLEEYRNLGKRIDDGIIRLTLQVINNVLMEQKKL</sequence>
<accession>A0A0M6WSC8</accession>
<dbReference type="RefSeq" id="WP_055068277.1">
    <property type="nucleotide sequence ID" value="NZ_CP173697.1"/>
</dbReference>
<keyword evidence="2" id="KW-1185">Reference proteome</keyword>
<dbReference type="EMBL" id="CVRR01000035">
    <property type="protein sequence ID" value="CRL40612.1"/>
    <property type="molecule type" value="Genomic_DNA"/>
</dbReference>
<gene>
    <name evidence="1" type="ORF">M72_31051</name>
</gene>
<protein>
    <submittedName>
        <fullName evidence="1">Uncharacterized protein</fullName>
    </submittedName>
</protein>